<dbReference type="AlphaFoldDB" id="A0A1I3S8A1"/>
<evidence type="ECO:0000313" key="4">
    <source>
        <dbReference type="Proteomes" id="UP000198915"/>
    </source>
</evidence>
<sequence>MTQVQKKLSYYEYGATTLYACQYDQRFSYCAYIPKNYEENGSTTYNLAVIVHGTDRPAQKYRDAFADLAEATNTIILAPLFPGGITEPSDLDSYKFIKFEGIHYDRILLAMVEELTAKYRIASNRFLLHGFSGGGHFAHRFFYFHPDRLLGVSIGAPGIITYLDTTKPWYVGVGDLEQQFGVALKLEQMRRVPVQMVIGSEDIDTWEINVKDSPLWMEGLDSFGQTRLDRLRALRDNYEREGISVRYDEVPQVAHEGFKILEPVKQFFANILQDN</sequence>
<dbReference type="Gene3D" id="3.40.50.1820">
    <property type="entry name" value="alpha/beta hydrolase"/>
    <property type="match status" value="1"/>
</dbReference>
<dbReference type="InterPro" id="IPR029058">
    <property type="entry name" value="AB_hydrolase_fold"/>
</dbReference>
<dbReference type="GO" id="GO:0016787">
    <property type="term" value="F:hydrolase activity"/>
    <property type="evidence" value="ECO:0007669"/>
    <property type="project" value="UniProtKB-KW"/>
</dbReference>
<evidence type="ECO:0008006" key="5">
    <source>
        <dbReference type="Google" id="ProtNLM"/>
    </source>
</evidence>
<reference evidence="4" key="1">
    <citation type="submission" date="2016-10" db="EMBL/GenBank/DDBJ databases">
        <authorList>
            <person name="Varghese N."/>
            <person name="Submissions S."/>
        </authorList>
    </citation>
    <scope>NUCLEOTIDE SEQUENCE [LARGE SCALE GENOMIC DNA]</scope>
    <source>
        <strain evidence="4">OK042</strain>
    </source>
</reference>
<gene>
    <name evidence="3" type="ORF">SAMN05518846_10441</name>
</gene>
<dbReference type="Proteomes" id="UP000198915">
    <property type="component" value="Unassembled WGS sequence"/>
</dbReference>
<dbReference type="PANTHER" id="PTHR43037">
    <property type="entry name" value="UNNAMED PRODUCT-RELATED"/>
    <property type="match status" value="1"/>
</dbReference>
<evidence type="ECO:0000313" key="3">
    <source>
        <dbReference type="EMBL" id="SFJ53787.1"/>
    </source>
</evidence>
<protein>
    <recommendedName>
        <fullName evidence="5">Esterase PHB depolymerase</fullName>
    </recommendedName>
</protein>
<dbReference type="SUPFAM" id="SSF53474">
    <property type="entry name" value="alpha/beta-Hydrolases"/>
    <property type="match status" value="1"/>
</dbReference>
<dbReference type="InterPro" id="IPR050955">
    <property type="entry name" value="Plant_Biomass_Hydrol_Est"/>
</dbReference>
<proteinExistence type="predicted"/>
<name>A0A1I3S8A1_9BACL</name>
<evidence type="ECO:0000256" key="1">
    <source>
        <dbReference type="ARBA" id="ARBA00022729"/>
    </source>
</evidence>
<keyword evidence="4" id="KW-1185">Reference proteome</keyword>
<evidence type="ECO:0000256" key="2">
    <source>
        <dbReference type="ARBA" id="ARBA00022801"/>
    </source>
</evidence>
<dbReference type="RefSeq" id="WP_175530499.1">
    <property type="nucleotide sequence ID" value="NZ_FORT01000004.1"/>
</dbReference>
<dbReference type="PANTHER" id="PTHR43037:SF5">
    <property type="entry name" value="FERULOYL ESTERASE"/>
    <property type="match status" value="1"/>
</dbReference>
<dbReference type="STRING" id="1884381.SAMN05518846_10441"/>
<keyword evidence="2" id="KW-0378">Hydrolase</keyword>
<dbReference type="EMBL" id="FORT01000004">
    <property type="protein sequence ID" value="SFJ53787.1"/>
    <property type="molecule type" value="Genomic_DNA"/>
</dbReference>
<keyword evidence="1" id="KW-0732">Signal</keyword>
<accession>A0A1I3S8A1</accession>
<organism evidence="3 4">
    <name type="scientific">Brevibacillus centrosporus</name>
    <dbReference type="NCBI Taxonomy" id="54910"/>
    <lineage>
        <taxon>Bacteria</taxon>
        <taxon>Bacillati</taxon>
        <taxon>Bacillota</taxon>
        <taxon>Bacilli</taxon>
        <taxon>Bacillales</taxon>
        <taxon>Paenibacillaceae</taxon>
        <taxon>Brevibacillus</taxon>
    </lineage>
</organism>